<dbReference type="SUPFAM" id="SSF54637">
    <property type="entry name" value="Thioesterase/thiol ester dehydrase-isomerase"/>
    <property type="match status" value="1"/>
</dbReference>
<organism evidence="4 5">
    <name type="scientific">Tolypocladium capitatum</name>
    <dbReference type="NCBI Taxonomy" id="45235"/>
    <lineage>
        <taxon>Eukaryota</taxon>
        <taxon>Fungi</taxon>
        <taxon>Dikarya</taxon>
        <taxon>Ascomycota</taxon>
        <taxon>Pezizomycotina</taxon>
        <taxon>Sordariomycetes</taxon>
        <taxon>Hypocreomycetidae</taxon>
        <taxon>Hypocreales</taxon>
        <taxon>Ophiocordycipitaceae</taxon>
        <taxon>Tolypocladium</taxon>
    </lineage>
</organism>
<evidence type="ECO:0000313" key="4">
    <source>
        <dbReference type="EMBL" id="PNY29781.1"/>
    </source>
</evidence>
<dbReference type="Pfam" id="PF03061">
    <property type="entry name" value="4HBT"/>
    <property type="match status" value="1"/>
</dbReference>
<accession>A0A2K3QQH7</accession>
<dbReference type="EMBL" id="NRSZ01000055">
    <property type="protein sequence ID" value="PNY29781.1"/>
    <property type="molecule type" value="Genomic_DNA"/>
</dbReference>
<gene>
    <name evidence="4" type="ORF">TCAP_00302</name>
</gene>
<evidence type="ECO:0000256" key="1">
    <source>
        <dbReference type="ARBA" id="ARBA00008324"/>
    </source>
</evidence>
<sequence>MDVEITEPPRGDRPRRQLRAQRREPRIHHGLSTGPDQTESADVVAARTAHVQSLLERLLANSPIYGLMLSTISLVSVTRGAVTTSLALTPAHVNSKGGLHGAVSAVIVDFTTGLAIASRDLRDTTGASVDMHLSYLSSARIGDEVRIETRAERVGGSLAFVTVRIARVDGDGRETVVTLAQHTKYVRGTAPA</sequence>
<evidence type="ECO:0000313" key="5">
    <source>
        <dbReference type="Proteomes" id="UP000236621"/>
    </source>
</evidence>
<dbReference type="GO" id="GO:0047617">
    <property type="term" value="F:fatty acyl-CoA hydrolase activity"/>
    <property type="evidence" value="ECO:0007669"/>
    <property type="project" value="InterPro"/>
</dbReference>
<dbReference type="PANTHER" id="PTHR21660:SF11">
    <property type="entry name" value="FAMILY PROTEIN, PUTATIVE (AFU_ORTHOLOGUE AFUA_4G04355)-RELATED"/>
    <property type="match status" value="1"/>
</dbReference>
<feature type="region of interest" description="Disordered" evidence="2">
    <location>
        <begin position="1"/>
        <end position="41"/>
    </location>
</feature>
<dbReference type="InterPro" id="IPR039298">
    <property type="entry name" value="ACOT13"/>
</dbReference>
<dbReference type="OrthoDB" id="46529at2759"/>
<protein>
    <submittedName>
        <fullName evidence="4">Acyl-coenzyme A thioesterase 13</fullName>
    </submittedName>
</protein>
<dbReference type="AlphaFoldDB" id="A0A2K3QQH7"/>
<name>A0A2K3QQH7_9HYPO</name>
<dbReference type="Gene3D" id="3.10.129.10">
    <property type="entry name" value="Hotdog Thioesterase"/>
    <property type="match status" value="1"/>
</dbReference>
<dbReference type="InterPro" id="IPR029069">
    <property type="entry name" value="HotDog_dom_sf"/>
</dbReference>
<proteinExistence type="inferred from homology"/>
<feature type="domain" description="Thioesterase" evidence="3">
    <location>
        <begin position="97"/>
        <end position="170"/>
    </location>
</feature>
<dbReference type="PANTHER" id="PTHR21660">
    <property type="entry name" value="THIOESTERASE SUPERFAMILY MEMBER-RELATED"/>
    <property type="match status" value="1"/>
</dbReference>
<keyword evidence="5" id="KW-1185">Reference proteome</keyword>
<dbReference type="Proteomes" id="UP000236621">
    <property type="component" value="Unassembled WGS sequence"/>
</dbReference>
<dbReference type="CDD" id="cd03443">
    <property type="entry name" value="PaaI_thioesterase"/>
    <property type="match status" value="1"/>
</dbReference>
<comment type="similarity">
    <text evidence="1">Belongs to the thioesterase PaaI family.</text>
</comment>
<dbReference type="InterPro" id="IPR006683">
    <property type="entry name" value="Thioestr_dom"/>
</dbReference>
<feature type="compositionally biased region" description="Basic residues" evidence="2">
    <location>
        <begin position="16"/>
        <end position="29"/>
    </location>
</feature>
<evidence type="ECO:0000256" key="2">
    <source>
        <dbReference type="SAM" id="MobiDB-lite"/>
    </source>
</evidence>
<dbReference type="STRING" id="45235.A0A2K3QQH7"/>
<reference evidence="4 5" key="1">
    <citation type="submission" date="2017-08" db="EMBL/GenBank/DDBJ databases">
        <title>Harnessing the power of phylogenomics to disentangle the directionality and signatures of interkingdom host jumping in the parasitic fungal genus Tolypocladium.</title>
        <authorList>
            <person name="Quandt C.A."/>
            <person name="Patterson W."/>
            <person name="Spatafora J.W."/>
        </authorList>
    </citation>
    <scope>NUCLEOTIDE SEQUENCE [LARGE SCALE GENOMIC DNA]</scope>
    <source>
        <strain evidence="4 5">CBS 113982</strain>
    </source>
</reference>
<evidence type="ECO:0000259" key="3">
    <source>
        <dbReference type="Pfam" id="PF03061"/>
    </source>
</evidence>
<comment type="caution">
    <text evidence="4">The sequence shown here is derived from an EMBL/GenBank/DDBJ whole genome shotgun (WGS) entry which is preliminary data.</text>
</comment>